<dbReference type="SUPFAM" id="SSF56112">
    <property type="entry name" value="Protein kinase-like (PK-like)"/>
    <property type="match status" value="1"/>
</dbReference>
<dbReference type="OrthoDB" id="10267235at2759"/>
<evidence type="ECO:0000313" key="4">
    <source>
        <dbReference type="Proteomes" id="UP001150569"/>
    </source>
</evidence>
<dbReference type="CDD" id="cd05157">
    <property type="entry name" value="ETNK_euk"/>
    <property type="match status" value="1"/>
</dbReference>
<dbReference type="PANTHER" id="PTHR22603:SF93">
    <property type="entry name" value="RE24176P"/>
    <property type="match status" value="1"/>
</dbReference>
<dbReference type="Gene3D" id="3.90.1200.10">
    <property type="match status" value="1"/>
</dbReference>
<dbReference type="Gene3D" id="3.30.200.20">
    <property type="entry name" value="Phosphorylase Kinase, domain 1"/>
    <property type="match status" value="1"/>
</dbReference>
<dbReference type="InterPro" id="IPR011009">
    <property type="entry name" value="Kinase-like_dom_sf"/>
</dbReference>
<keyword evidence="4" id="KW-1185">Reference proteome</keyword>
<dbReference type="GO" id="GO:0005737">
    <property type="term" value="C:cytoplasm"/>
    <property type="evidence" value="ECO:0007669"/>
    <property type="project" value="TreeGrafter"/>
</dbReference>
<evidence type="ECO:0000313" key="3">
    <source>
        <dbReference type="EMBL" id="KAJ1917705.1"/>
    </source>
</evidence>
<feature type="compositionally biased region" description="Low complexity" evidence="2">
    <location>
        <begin position="15"/>
        <end position="32"/>
    </location>
</feature>
<dbReference type="AlphaFoldDB" id="A0A9W8DND1"/>
<comment type="caution">
    <text evidence="3">The sequence shown here is derived from an EMBL/GenBank/DDBJ whole genome shotgun (WGS) entry which is preliminary data.</text>
</comment>
<evidence type="ECO:0008006" key="5">
    <source>
        <dbReference type="Google" id="ProtNLM"/>
    </source>
</evidence>
<protein>
    <recommendedName>
        <fullName evidence="5">Choline kinase</fullName>
    </recommendedName>
</protein>
<proteinExistence type="inferred from homology"/>
<dbReference type="PANTHER" id="PTHR22603">
    <property type="entry name" value="CHOLINE/ETHANOALAMINE KINASE"/>
    <property type="match status" value="1"/>
</dbReference>
<gene>
    <name evidence="3" type="ORF">IWQ60_007704</name>
</gene>
<dbReference type="GO" id="GO:0004305">
    <property type="term" value="F:ethanolamine kinase activity"/>
    <property type="evidence" value="ECO:0007669"/>
    <property type="project" value="TreeGrafter"/>
</dbReference>
<evidence type="ECO:0000256" key="2">
    <source>
        <dbReference type="SAM" id="MobiDB-lite"/>
    </source>
</evidence>
<comment type="similarity">
    <text evidence="1">Belongs to the choline/ethanolamine kinase family.</text>
</comment>
<sequence length="486" mass="55658">MAAGTPPTASLPAEPTRSTSPRPASSGSSSATAAASTLIPQRFFPKTAWNWGEANALLKRYSGQLKRLPLRHRRSFTDHTISSSHWKPRRFSTLRRRGGFRPKVTNYVLDIRPTDDKKEMRESIINALPRILPSWKRLPTTRLEVERLSGAMTNVVYKLTVTRPPSDTDSSVTQAGPPAKQYLLRIYGQGVDELFEREKELYWLRKLSELGIGPRMLGIFRNGRLEQYLDSNVLTKDDIRDPTTSRHIAHRLCELHSIVYTFPPRPGCIPELWVNVDKWYPLVRRKLPGLRENFPHRTALLDKLQVDDLADDIAKLRARVTAINSPLVFTHNDLQYGNLLRLKDGSDELVVIDFEYAGYNYRGYDIANHFCEWAADYHSATPHSMDFNRYPSRDEQIDFLNAYIDEQVHLNPTGCPPEFAHDRPRALAQLLSEVACFRIASHLVWGLWGLMQASASSIDFDYLKYAQQRLEAFRRDLNAEQKAKSL</sequence>
<accession>A0A9W8DND1</accession>
<name>A0A9W8DND1_9FUNG</name>
<evidence type="ECO:0000256" key="1">
    <source>
        <dbReference type="ARBA" id="ARBA00038211"/>
    </source>
</evidence>
<dbReference type="Pfam" id="PF01633">
    <property type="entry name" value="Choline_kinase"/>
    <property type="match status" value="1"/>
</dbReference>
<dbReference type="GO" id="GO:0006646">
    <property type="term" value="P:phosphatidylethanolamine biosynthetic process"/>
    <property type="evidence" value="ECO:0007669"/>
    <property type="project" value="TreeGrafter"/>
</dbReference>
<reference evidence="3" key="1">
    <citation type="submission" date="2022-07" db="EMBL/GenBank/DDBJ databases">
        <title>Phylogenomic reconstructions and comparative analyses of Kickxellomycotina fungi.</title>
        <authorList>
            <person name="Reynolds N.K."/>
            <person name="Stajich J.E."/>
            <person name="Barry K."/>
            <person name="Grigoriev I.V."/>
            <person name="Crous P."/>
            <person name="Smith M.E."/>
        </authorList>
    </citation>
    <scope>NUCLEOTIDE SEQUENCE</scope>
    <source>
        <strain evidence="3">RSA 861</strain>
    </source>
</reference>
<feature type="region of interest" description="Disordered" evidence="2">
    <location>
        <begin position="1"/>
        <end position="32"/>
    </location>
</feature>
<organism evidence="3 4">
    <name type="scientific">Tieghemiomyces parasiticus</name>
    <dbReference type="NCBI Taxonomy" id="78921"/>
    <lineage>
        <taxon>Eukaryota</taxon>
        <taxon>Fungi</taxon>
        <taxon>Fungi incertae sedis</taxon>
        <taxon>Zoopagomycota</taxon>
        <taxon>Kickxellomycotina</taxon>
        <taxon>Dimargaritomycetes</taxon>
        <taxon>Dimargaritales</taxon>
        <taxon>Dimargaritaceae</taxon>
        <taxon>Tieghemiomyces</taxon>
    </lineage>
</organism>
<dbReference type="EMBL" id="JANBPT010000531">
    <property type="protein sequence ID" value="KAJ1917705.1"/>
    <property type="molecule type" value="Genomic_DNA"/>
</dbReference>
<dbReference type="Proteomes" id="UP001150569">
    <property type="component" value="Unassembled WGS sequence"/>
</dbReference>
<dbReference type="GO" id="GO:0004103">
    <property type="term" value="F:choline kinase activity"/>
    <property type="evidence" value="ECO:0007669"/>
    <property type="project" value="TreeGrafter"/>
</dbReference>